<comment type="caution">
    <text evidence="1">The sequence shown here is derived from an EMBL/GenBank/DDBJ whole genome shotgun (WGS) entry which is preliminary data.</text>
</comment>
<dbReference type="InterPro" id="IPR029063">
    <property type="entry name" value="SAM-dependent_MTases_sf"/>
</dbReference>
<sequence length="255" mass="27883">MTRIRRRLLDASDAPDAESAMGELWRLCVSVRDSELVDALERSPGYRALRAFFSVRWAAHVRQAEFRCSLSLPVSEPAADAPRRLPRSVLAEEGYRGVADELSLLGPHRVRDAAVIGCGPFPESLVGLQTCGLVTGVVTGVDRDVAAARLAEQVARRYGPRPAGLRTVATDGGSFDFGRSELVLLVNGLAHKAELLERIRQTAPPGVLVLLRNPRLLGRLLYESAHPTTADGWRVIAQVDPTLLSRTLLLERTEH</sequence>
<dbReference type="Gene3D" id="3.40.50.150">
    <property type="entry name" value="Vaccinia Virus protein VP39"/>
    <property type="match status" value="1"/>
</dbReference>
<evidence type="ECO:0000313" key="1">
    <source>
        <dbReference type="EMBL" id="GAA2139247.1"/>
    </source>
</evidence>
<proteinExistence type="predicted"/>
<evidence type="ECO:0000313" key="2">
    <source>
        <dbReference type="Proteomes" id="UP001422759"/>
    </source>
</evidence>
<name>A0ABN2ZAF0_9ACTN</name>
<organism evidence="1 2">
    <name type="scientific">Kitasatospora kazusensis</name>
    <dbReference type="NCBI Taxonomy" id="407974"/>
    <lineage>
        <taxon>Bacteria</taxon>
        <taxon>Bacillati</taxon>
        <taxon>Actinomycetota</taxon>
        <taxon>Actinomycetes</taxon>
        <taxon>Kitasatosporales</taxon>
        <taxon>Streptomycetaceae</taxon>
        <taxon>Kitasatospora</taxon>
    </lineage>
</organism>
<reference evidence="1 2" key="1">
    <citation type="journal article" date="2019" name="Int. J. Syst. Evol. Microbiol.">
        <title>The Global Catalogue of Microorganisms (GCM) 10K type strain sequencing project: providing services to taxonomists for standard genome sequencing and annotation.</title>
        <authorList>
            <consortium name="The Broad Institute Genomics Platform"/>
            <consortium name="The Broad Institute Genome Sequencing Center for Infectious Disease"/>
            <person name="Wu L."/>
            <person name="Ma J."/>
        </authorList>
    </citation>
    <scope>NUCLEOTIDE SEQUENCE [LARGE SCALE GENOMIC DNA]</scope>
    <source>
        <strain evidence="1 2">JCM 14560</strain>
    </source>
</reference>
<dbReference type="SUPFAM" id="SSF53335">
    <property type="entry name" value="S-adenosyl-L-methionine-dependent methyltransferases"/>
    <property type="match status" value="1"/>
</dbReference>
<protein>
    <recommendedName>
        <fullName evidence="3">Methyltransferase family protein</fullName>
    </recommendedName>
</protein>
<dbReference type="Proteomes" id="UP001422759">
    <property type="component" value="Unassembled WGS sequence"/>
</dbReference>
<accession>A0ABN2ZAF0</accession>
<gene>
    <name evidence="1" type="ORF">GCM10009760_21250</name>
</gene>
<dbReference type="EMBL" id="BAAANT010000009">
    <property type="protein sequence ID" value="GAA2139247.1"/>
    <property type="molecule type" value="Genomic_DNA"/>
</dbReference>
<evidence type="ECO:0008006" key="3">
    <source>
        <dbReference type="Google" id="ProtNLM"/>
    </source>
</evidence>
<keyword evidence="2" id="KW-1185">Reference proteome</keyword>